<protein>
    <submittedName>
        <fullName evidence="1">Uncharacterized protein</fullName>
    </submittedName>
</protein>
<proteinExistence type="predicted"/>
<dbReference type="AlphaFoldDB" id="A0AAE3KSB3"/>
<sequence length="710" mass="78108">MKIDKTKFKLEAAVERLLPARSQSMYFASAQAQAFKENTTWEELTCVGYNPESRKLEAVVQLKQAFGYSGGLCTNGSTEFVRFFIDWGSGFEDAGLTGFKAFDVPNIPSNNHPLHFMVQQTLNEATHRKICTVPVLPKVRAILSWNSIPSLDPNQTVGFGNKLDVRIQIKPRRWFLGDLLDISKIKVAPELSEMLQLNQVLTMQKQEVSVENLLKINTAAKVPAHRTLHSFMSEAAGFSSIKMAKNPVFEKIDLGKFDLNWESIFKGYDKEFNTSFEELTCVGLNSANDTLGAVVHIKKQNGYSGSLCQKGSTEYVAFWGDFDNNGVFEYLGTSEVEVHDIGQIPDEGLNYNVQLPLNLEPYLQRCSSPRIAKIRAVLSWQTPPSTTDPNAAVYWGNRREVRVLLRAKGSQTSDLHFHYHDIGGVPEDLIQGGLAYQSPVSQTNNNRPFGGSVHIGGRFGSAGVHYKVEYSANGFTWLPAKTGVQNFAVYNPVTNSYQTQSQDSADGWYISVENLGGAIPIDEQNATLVDWNTAGLQGNFQIRVLYTLDPSHSSFITTAPKDVRINNIRYDANTAFHNYMAGGLSLSGVHSVDMIFDNGGGCISQPKGTNFTGSFKATHAYFSQAQLFVMPANSNAVLSSGVVTTAPSGTLVRPIDAAHVSGFGNEAWTLNTGAMAKCGYVLVLHAFERTIYNNDQNLPFATVSIGFAVI</sequence>
<gene>
    <name evidence="1" type="ORF">EGI31_09355</name>
</gene>
<keyword evidence="2" id="KW-1185">Reference proteome</keyword>
<name>A0AAE3KSB3_9BACT</name>
<dbReference type="EMBL" id="RJUF01000021">
    <property type="protein sequence ID" value="MCP9763162.1"/>
    <property type="molecule type" value="Genomic_DNA"/>
</dbReference>
<evidence type="ECO:0000313" key="2">
    <source>
        <dbReference type="Proteomes" id="UP001204144"/>
    </source>
</evidence>
<dbReference type="Proteomes" id="UP001204144">
    <property type="component" value="Unassembled WGS sequence"/>
</dbReference>
<reference evidence="1 2" key="1">
    <citation type="submission" date="2018-11" db="EMBL/GenBank/DDBJ databases">
        <title>Novel bacteria species description.</title>
        <authorList>
            <person name="Han J.-H."/>
        </authorList>
    </citation>
    <scope>NUCLEOTIDE SEQUENCE [LARGE SCALE GENOMIC DNA]</scope>
    <source>
        <strain evidence="1 2">KCTC23259</strain>
    </source>
</reference>
<comment type="caution">
    <text evidence="1">The sequence shown here is derived from an EMBL/GenBank/DDBJ whole genome shotgun (WGS) entry which is preliminary data.</text>
</comment>
<evidence type="ECO:0000313" key="1">
    <source>
        <dbReference type="EMBL" id="MCP9763162.1"/>
    </source>
</evidence>
<organism evidence="1 2">
    <name type="scientific">Lacihabitans soyangensis</name>
    <dbReference type="NCBI Taxonomy" id="869394"/>
    <lineage>
        <taxon>Bacteria</taxon>
        <taxon>Pseudomonadati</taxon>
        <taxon>Bacteroidota</taxon>
        <taxon>Cytophagia</taxon>
        <taxon>Cytophagales</taxon>
        <taxon>Leadbetterellaceae</taxon>
        <taxon>Lacihabitans</taxon>
    </lineage>
</organism>
<dbReference type="RefSeq" id="WP_255036951.1">
    <property type="nucleotide sequence ID" value="NZ_RJUF01000021.1"/>
</dbReference>
<accession>A0AAE3KSB3</accession>